<feature type="repeat" description="PPR" evidence="2">
    <location>
        <begin position="253"/>
        <end position="287"/>
    </location>
</feature>
<feature type="compositionally biased region" description="Low complexity" evidence="3">
    <location>
        <begin position="663"/>
        <end position="684"/>
    </location>
</feature>
<feature type="compositionally biased region" description="Pro residues" evidence="3">
    <location>
        <begin position="652"/>
        <end position="662"/>
    </location>
</feature>
<proteinExistence type="predicted"/>
<reference evidence="4 5" key="1">
    <citation type="submission" date="2024-02" db="EMBL/GenBank/DDBJ databases">
        <authorList>
            <person name="Chen Y."/>
            <person name="Shah S."/>
            <person name="Dougan E. K."/>
            <person name="Thang M."/>
            <person name="Chan C."/>
        </authorList>
    </citation>
    <scope>NUCLEOTIDE SEQUENCE [LARGE SCALE GENOMIC DNA]</scope>
</reference>
<evidence type="ECO:0008006" key="6">
    <source>
        <dbReference type="Google" id="ProtNLM"/>
    </source>
</evidence>
<feature type="repeat" description="PPR" evidence="2">
    <location>
        <begin position="44"/>
        <end position="78"/>
    </location>
</feature>
<feature type="compositionally biased region" description="Acidic residues" evidence="3">
    <location>
        <begin position="777"/>
        <end position="786"/>
    </location>
</feature>
<evidence type="ECO:0000256" key="3">
    <source>
        <dbReference type="SAM" id="MobiDB-lite"/>
    </source>
</evidence>
<feature type="region of interest" description="Disordered" evidence="3">
    <location>
        <begin position="589"/>
        <end position="794"/>
    </location>
</feature>
<evidence type="ECO:0000256" key="2">
    <source>
        <dbReference type="PROSITE-ProRule" id="PRU00708"/>
    </source>
</evidence>
<dbReference type="InterPro" id="IPR011990">
    <property type="entry name" value="TPR-like_helical_dom_sf"/>
</dbReference>
<name>A0ABP0RSX8_9DINO</name>
<gene>
    <name evidence="4" type="ORF">CCMP2556_LOCUS48686</name>
</gene>
<evidence type="ECO:0000313" key="5">
    <source>
        <dbReference type="Proteomes" id="UP001642484"/>
    </source>
</evidence>
<evidence type="ECO:0000313" key="4">
    <source>
        <dbReference type="EMBL" id="CAK9103755.1"/>
    </source>
</evidence>
<dbReference type="Pfam" id="PF13041">
    <property type="entry name" value="PPR_2"/>
    <property type="match status" value="2"/>
</dbReference>
<evidence type="ECO:0000256" key="1">
    <source>
        <dbReference type="ARBA" id="ARBA00022737"/>
    </source>
</evidence>
<dbReference type="InterPro" id="IPR002885">
    <property type="entry name" value="PPR_rpt"/>
</dbReference>
<keyword evidence="1" id="KW-0677">Repeat</keyword>
<keyword evidence="5" id="KW-1185">Reference proteome</keyword>
<comment type="caution">
    <text evidence="4">The sequence shown here is derived from an EMBL/GenBank/DDBJ whole genome shotgun (WGS) entry which is preliminary data.</text>
</comment>
<dbReference type="PANTHER" id="PTHR47936:SF1">
    <property type="entry name" value="PENTATRICOPEPTIDE REPEAT-CONTAINING PROTEIN GUN1, CHLOROPLASTIC"/>
    <property type="match status" value="1"/>
</dbReference>
<feature type="compositionally biased region" description="Basic and acidic residues" evidence="3">
    <location>
        <begin position="589"/>
        <end position="638"/>
    </location>
</feature>
<dbReference type="Gene3D" id="1.25.40.10">
    <property type="entry name" value="Tetratricopeptide repeat domain"/>
    <property type="match status" value="2"/>
</dbReference>
<sequence length="794" mass="87990">MACQRSKRQPRLATSLLGRLQGDQLPGGALNCLEDMQVQQVEANVFHFTAIISACGKNSKWEAALFFMKDMAESQVLANEVTYSTAKKACAEAHPTAKWREAIHLLNEMPQLQIKPDVFSSCSAISGTATQGLWQHATLVLFEMDNSRIQSNELTNSAIISACEKGRQWTYAISSLLQLLHSFTGDVITFSTTLSALKTVWESAFNLLGMMLARQVVPNTFTMNSVMATRSCGGQWQRPLMILHAPELQPLIDEISYNSVMTACEEAQHWSLALDLLGSMMQRFLQPDEVTYSSMVSGYERSQCWREALHALRLPRDRMGITWTSAVTACEASSHWQAVLQLLSHVLSDRLRLDTLLVAAALRCFARARQWQKAQHFAELWQKAGGEEDVVCSPAEIRPDRTTRLQRGTKVGLVRLKVRKPLPNLRYGSNTCCVSWSGAIHRIFGADGEDQPSCSSELLLFAGQKGCGGVAQQALQDRDVELRQLQEQQARSEEQWKAQIVKLVEEMRRAEQKSSTLAKELAASKGELQRLKAGGQDVVRRYEEESGRRLELEERCLQLEEKLKTREQRTRNDADCAHKLKQCQQAKEVAEQQAKENEERSQKAAERLEEVESRQKDLEAEVQRLKLQCSEKSRRIEELEAASVQEMEPLGPSGPPRPPIPRSRPGTASSAGSASVGTSRVGAGDSRKLRTQPPAFQSHGERLPPGAIRRGGSVPVRRSQGPPPRANLQSRSISPNASASQRTPPSARTKSPQTERPVSQSSHGSCGEDGFDGIPTDSEDSSEEEVLTGVNTAA</sequence>
<dbReference type="NCBIfam" id="TIGR00756">
    <property type="entry name" value="PPR"/>
    <property type="match status" value="1"/>
</dbReference>
<organism evidence="4 5">
    <name type="scientific">Durusdinium trenchii</name>
    <dbReference type="NCBI Taxonomy" id="1381693"/>
    <lineage>
        <taxon>Eukaryota</taxon>
        <taxon>Sar</taxon>
        <taxon>Alveolata</taxon>
        <taxon>Dinophyceae</taxon>
        <taxon>Suessiales</taxon>
        <taxon>Symbiodiniaceae</taxon>
        <taxon>Durusdinium</taxon>
    </lineage>
</organism>
<protein>
    <recommendedName>
        <fullName evidence="6">Pentatricopeptide repeat-containing protein, chloroplastic</fullName>
    </recommendedName>
</protein>
<dbReference type="PANTHER" id="PTHR47936">
    <property type="entry name" value="PPR_LONG DOMAIN-CONTAINING PROTEIN"/>
    <property type="match status" value="1"/>
</dbReference>
<dbReference type="EMBL" id="CAXAMN010026528">
    <property type="protein sequence ID" value="CAK9103755.1"/>
    <property type="molecule type" value="Genomic_DNA"/>
</dbReference>
<feature type="compositionally biased region" description="Polar residues" evidence="3">
    <location>
        <begin position="727"/>
        <end position="764"/>
    </location>
</feature>
<accession>A0ABP0RSX8</accession>
<dbReference type="Proteomes" id="UP001642484">
    <property type="component" value="Unassembled WGS sequence"/>
</dbReference>
<dbReference type="PROSITE" id="PS51375">
    <property type="entry name" value="PPR"/>
    <property type="match status" value="2"/>
</dbReference>